<dbReference type="RefSeq" id="WP_189211219.1">
    <property type="nucleotide sequence ID" value="NZ_BMRB01000002.1"/>
</dbReference>
<evidence type="ECO:0000256" key="1">
    <source>
        <dbReference type="SAM" id="Phobius"/>
    </source>
</evidence>
<feature type="transmembrane region" description="Helical" evidence="1">
    <location>
        <begin position="45"/>
        <end position="63"/>
    </location>
</feature>
<proteinExistence type="predicted"/>
<sequence length="303" mass="32183">MRDPLADHPDLTDEAWIREATKRARRAARADRAPRPRRVRRRPSALVVVGVVTAMLLAGAVVFRADLFGDPVAAADRAPSGRVDRERPFVGSLAEARPDGAAGIVVPVAAPVGAYSAEEVAAAYSAVRDLLIAGRVDGRALNEGRFDALLAGLTPESREHVRKGLAGRSALAWATVIEPGVRLLPVPPKVDGAMVAKVGDGGRLVVDTDYTFAYAFDVPGALTVDEYVAMLRYQVRFTVTDTGLHPTSAEGYALAMSCAAMSRGRLAPLTPDDVTLVDPASATRIDPFDHTQPLPDTGSCRVE</sequence>
<name>A0A918GG47_9PSEU</name>
<evidence type="ECO:0000313" key="2">
    <source>
        <dbReference type="EMBL" id="GGS35399.1"/>
    </source>
</evidence>
<reference evidence="2" key="1">
    <citation type="journal article" date="2014" name="Int. J. Syst. Evol. Microbiol.">
        <title>Complete genome sequence of Corynebacterium casei LMG S-19264T (=DSM 44701T), isolated from a smear-ripened cheese.</title>
        <authorList>
            <consortium name="US DOE Joint Genome Institute (JGI-PGF)"/>
            <person name="Walter F."/>
            <person name="Albersmeier A."/>
            <person name="Kalinowski J."/>
            <person name="Ruckert C."/>
        </authorList>
    </citation>
    <scope>NUCLEOTIDE SEQUENCE</scope>
    <source>
        <strain evidence="2">JCM 3276</strain>
    </source>
</reference>
<organism evidence="2 3">
    <name type="scientific">Actinokineospora fastidiosa</name>
    <dbReference type="NCBI Taxonomy" id="1816"/>
    <lineage>
        <taxon>Bacteria</taxon>
        <taxon>Bacillati</taxon>
        <taxon>Actinomycetota</taxon>
        <taxon>Actinomycetes</taxon>
        <taxon>Pseudonocardiales</taxon>
        <taxon>Pseudonocardiaceae</taxon>
        <taxon>Actinokineospora</taxon>
    </lineage>
</organism>
<keyword evidence="1" id="KW-1133">Transmembrane helix</keyword>
<comment type="caution">
    <text evidence="2">The sequence shown here is derived from an EMBL/GenBank/DDBJ whole genome shotgun (WGS) entry which is preliminary data.</text>
</comment>
<accession>A0A918GG47</accession>
<evidence type="ECO:0000313" key="3">
    <source>
        <dbReference type="Proteomes" id="UP000660680"/>
    </source>
</evidence>
<keyword evidence="3" id="KW-1185">Reference proteome</keyword>
<gene>
    <name evidence="2" type="ORF">GCM10010171_32460</name>
</gene>
<keyword evidence="1" id="KW-0812">Transmembrane</keyword>
<keyword evidence="1" id="KW-0472">Membrane</keyword>
<dbReference type="EMBL" id="BMRB01000002">
    <property type="protein sequence ID" value="GGS35399.1"/>
    <property type="molecule type" value="Genomic_DNA"/>
</dbReference>
<dbReference type="AlphaFoldDB" id="A0A918GG47"/>
<reference evidence="2" key="2">
    <citation type="submission" date="2020-09" db="EMBL/GenBank/DDBJ databases">
        <authorList>
            <person name="Sun Q."/>
            <person name="Ohkuma M."/>
        </authorList>
    </citation>
    <scope>NUCLEOTIDE SEQUENCE</scope>
    <source>
        <strain evidence="2">JCM 3276</strain>
    </source>
</reference>
<dbReference type="Proteomes" id="UP000660680">
    <property type="component" value="Unassembled WGS sequence"/>
</dbReference>
<protein>
    <submittedName>
        <fullName evidence="2">Uncharacterized protein</fullName>
    </submittedName>
</protein>